<name>A0ABQ5KDM6_9EUKA</name>
<dbReference type="SUPFAM" id="SSF52317">
    <property type="entry name" value="Class I glutamine amidotransferase-like"/>
    <property type="match status" value="1"/>
</dbReference>
<feature type="non-terminal residue" evidence="1">
    <location>
        <position position="1"/>
    </location>
</feature>
<dbReference type="Pfam" id="PF07722">
    <property type="entry name" value="Peptidase_C26"/>
    <property type="match status" value="1"/>
</dbReference>
<sequence>PRKAFQSSVAVLAFGLRKILGLKRAPGEARERDALEAMLIREALENDIPLLGVCRGMQLINVVKGGSLHQEIADVYEDVSNPQTVLPHKKYQSKKIACWQRCSAELLPMLTRFITSQSMKLGRDLLWWLNVMPE</sequence>
<dbReference type="InterPro" id="IPR011697">
    <property type="entry name" value="Peptidase_C26"/>
</dbReference>
<reference evidence="1" key="1">
    <citation type="submission" date="2022-03" db="EMBL/GenBank/DDBJ databases">
        <title>Draft genome sequence of Aduncisulcus paluster, a free-living microaerophilic Fornicata.</title>
        <authorList>
            <person name="Yuyama I."/>
            <person name="Kume K."/>
            <person name="Tamura T."/>
            <person name="Inagaki Y."/>
            <person name="Hashimoto T."/>
        </authorList>
    </citation>
    <scope>NUCLEOTIDE SEQUENCE</scope>
    <source>
        <strain evidence="1">NY0171</strain>
    </source>
</reference>
<protein>
    <submittedName>
        <fullName evidence="1">Multi-domain containing protein</fullName>
    </submittedName>
</protein>
<dbReference type="EMBL" id="BQXS01001465">
    <property type="protein sequence ID" value="GKT30663.1"/>
    <property type="molecule type" value="Genomic_DNA"/>
</dbReference>
<dbReference type="PANTHER" id="PTHR43235">
    <property type="entry name" value="GLUTAMINE AMIDOTRANSFERASE PB2B2.05-RELATED"/>
    <property type="match status" value="1"/>
</dbReference>
<dbReference type="InterPro" id="IPR029062">
    <property type="entry name" value="Class_I_gatase-like"/>
</dbReference>
<dbReference type="Gene3D" id="3.40.50.880">
    <property type="match status" value="1"/>
</dbReference>
<comment type="caution">
    <text evidence="1">The sequence shown here is derived from an EMBL/GenBank/DDBJ whole genome shotgun (WGS) entry which is preliminary data.</text>
</comment>
<keyword evidence="2" id="KW-1185">Reference proteome</keyword>
<dbReference type="Proteomes" id="UP001057375">
    <property type="component" value="Unassembled WGS sequence"/>
</dbReference>
<dbReference type="PROSITE" id="PS51273">
    <property type="entry name" value="GATASE_TYPE_1"/>
    <property type="match status" value="1"/>
</dbReference>
<dbReference type="InterPro" id="IPR044668">
    <property type="entry name" value="PuuD-like"/>
</dbReference>
<gene>
    <name evidence="1" type="ORF">ADUPG1_001624</name>
</gene>
<dbReference type="PANTHER" id="PTHR43235:SF1">
    <property type="entry name" value="GLUTAMINE AMIDOTRANSFERASE PB2B2.05-RELATED"/>
    <property type="match status" value="1"/>
</dbReference>
<evidence type="ECO:0000313" key="1">
    <source>
        <dbReference type="EMBL" id="GKT30663.1"/>
    </source>
</evidence>
<proteinExistence type="predicted"/>
<organism evidence="1 2">
    <name type="scientific">Aduncisulcus paluster</name>
    <dbReference type="NCBI Taxonomy" id="2918883"/>
    <lineage>
        <taxon>Eukaryota</taxon>
        <taxon>Metamonada</taxon>
        <taxon>Carpediemonas-like organisms</taxon>
        <taxon>Aduncisulcus</taxon>
    </lineage>
</organism>
<evidence type="ECO:0000313" key="2">
    <source>
        <dbReference type="Proteomes" id="UP001057375"/>
    </source>
</evidence>
<accession>A0ABQ5KDM6</accession>